<evidence type="ECO:0000313" key="8">
    <source>
        <dbReference type="Proteomes" id="UP000694429"/>
    </source>
</evidence>
<dbReference type="Ensembl" id="ENSCAFT00040036433.1">
    <property type="protein sequence ID" value="ENSCAFP00040031722.1"/>
    <property type="gene ID" value="ENSCAFG00040019710.1"/>
</dbReference>
<evidence type="ECO:0000313" key="6">
    <source>
        <dbReference type="Ensembl" id="ENSCAFP00040031722.1"/>
    </source>
</evidence>
<dbReference type="Ensembl" id="ENSCAFT00000005359.4">
    <property type="protein sequence ID" value="ENSCAFP00000038745.2"/>
    <property type="gene ID" value="ENSCAFG00000003343.4"/>
</dbReference>
<dbReference type="Proteomes" id="UP000002254">
    <property type="component" value="Chromosome 21"/>
</dbReference>
<evidence type="ECO:0000313" key="4">
    <source>
        <dbReference type="Ensembl" id="ENSCAFP00000038745.2"/>
    </source>
</evidence>
<proteinExistence type="predicted"/>
<evidence type="ECO:0000259" key="3">
    <source>
        <dbReference type="Pfam" id="PF00248"/>
    </source>
</evidence>
<dbReference type="Proteomes" id="UP000694542">
    <property type="component" value="Chromosome 21"/>
</dbReference>
<dbReference type="GO" id="GO:0016491">
    <property type="term" value="F:oxidoreductase activity"/>
    <property type="evidence" value="ECO:0007669"/>
    <property type="project" value="UniProtKB-KW"/>
</dbReference>
<reference evidence="5" key="4">
    <citation type="submission" date="2025-05" db="UniProtKB">
        <authorList>
            <consortium name="Ensembl"/>
        </authorList>
    </citation>
    <scope>IDENTIFICATION</scope>
</reference>
<dbReference type="Pfam" id="PF00248">
    <property type="entry name" value="Aldo_ket_red"/>
    <property type="match status" value="1"/>
</dbReference>
<dbReference type="InterPro" id="IPR020471">
    <property type="entry name" value="AKR"/>
</dbReference>
<dbReference type="OrthoDB" id="9805420at2759"/>
<dbReference type="PANTHER" id="PTHR11732">
    <property type="entry name" value="ALDO/KETO REDUCTASE"/>
    <property type="match status" value="1"/>
</dbReference>
<evidence type="ECO:0000256" key="1">
    <source>
        <dbReference type="ARBA" id="ARBA00022857"/>
    </source>
</evidence>
<dbReference type="Ensembl" id="ENSCAFT00030026432.1">
    <property type="protein sequence ID" value="ENSCAFP00030023075.1"/>
    <property type="gene ID" value="ENSCAFG00030014288.1"/>
</dbReference>
<dbReference type="Gene3D" id="3.20.20.100">
    <property type="entry name" value="NADP-dependent oxidoreductase domain"/>
    <property type="match status" value="1"/>
</dbReference>
<accession>A0A8C0NG62</accession>
<name>A0A8C0NG62_CANLF</name>
<evidence type="ECO:0000313" key="5">
    <source>
        <dbReference type="Ensembl" id="ENSCAFP00030023075.1"/>
    </source>
</evidence>
<keyword evidence="1" id="KW-0521">NADP</keyword>
<protein>
    <recommendedName>
        <fullName evidence="3">NADP-dependent oxidoreductase domain-containing protein</fullName>
    </recommendedName>
</protein>
<dbReference type="Proteomes" id="UP000694429">
    <property type="component" value="Chromosome 21"/>
</dbReference>
<organism evidence="5 8">
    <name type="scientific">Canis lupus familiaris</name>
    <name type="common">Dog</name>
    <name type="synonym">Canis familiaris</name>
    <dbReference type="NCBI Taxonomy" id="9615"/>
    <lineage>
        <taxon>Eukaryota</taxon>
        <taxon>Metazoa</taxon>
        <taxon>Chordata</taxon>
        <taxon>Craniata</taxon>
        <taxon>Vertebrata</taxon>
        <taxon>Euteleostomi</taxon>
        <taxon>Mammalia</taxon>
        <taxon>Eutheria</taxon>
        <taxon>Laurasiatheria</taxon>
        <taxon>Carnivora</taxon>
        <taxon>Caniformia</taxon>
        <taxon>Canidae</taxon>
        <taxon>Canis</taxon>
    </lineage>
</organism>
<feature type="domain" description="NADP-dependent oxidoreductase" evidence="3">
    <location>
        <begin position="16"/>
        <end position="76"/>
    </location>
</feature>
<reference evidence="6" key="2">
    <citation type="submission" date="2018-10" db="EMBL/GenBank/DDBJ databases">
        <title>De novo assembly of a Great Dane genome.</title>
        <authorList>
            <person name="Kidd J.M."/>
            <person name="Pendleton A.L."/>
            <person name="Shen F."/>
            <person name="Emery S."/>
        </authorList>
    </citation>
    <scope>NUCLEOTIDE SEQUENCE [LARGE SCALE GENOMIC DNA]</scope>
    <source>
        <strain evidence="6">Great Dane</strain>
    </source>
</reference>
<dbReference type="InterPro" id="IPR036812">
    <property type="entry name" value="NAD(P)_OxRdtase_dom_sf"/>
</dbReference>
<dbReference type="SUPFAM" id="SSF51430">
    <property type="entry name" value="NAD(P)-linked oxidoreductase"/>
    <property type="match status" value="1"/>
</dbReference>
<dbReference type="InterPro" id="IPR023210">
    <property type="entry name" value="NADP_OxRdtase_dom"/>
</dbReference>
<sequence length="95" mass="10356">MASHLVLCNGAKMPILGLGTWKSPPGKVTNAVKLAIDLGNRHIDWAHVYQNENEVGLAIQKKLKGQVVKREDLFIVKLEGLCLGELCLPQGLSIN</sequence>
<dbReference type="AlphaFoldDB" id="A0A8C0NG62"/>
<evidence type="ECO:0000313" key="7">
    <source>
        <dbReference type="Proteomes" id="UP000002254"/>
    </source>
</evidence>
<reference evidence="4 7" key="1">
    <citation type="journal article" date="2005" name="Nature">
        <title>Genome sequence, comparative analysis and haplotype structure of the domestic dog.</title>
        <authorList>
            <consortium name="Broad Sequencing Platform"/>
            <person name="Lindblad-Toh K."/>
            <person name="Wade C.M."/>
            <person name="Mikkelsen T.S."/>
            <person name="Karlsson E.K."/>
            <person name="Jaffe D.B."/>
            <person name="Kamal M."/>
            <person name="Clamp M."/>
            <person name="Chang J.L."/>
            <person name="Kulbokas E.J. III"/>
            <person name="Zody M.C."/>
            <person name="Mauceli E."/>
            <person name="Xie X."/>
            <person name="Breen M."/>
            <person name="Wayne R.K."/>
            <person name="Ostrander E.A."/>
            <person name="Ponting C.P."/>
            <person name="Galibert F."/>
            <person name="Smith D.R."/>
            <person name="DeJong P.J."/>
            <person name="Kirkness E."/>
            <person name="Alvarez P."/>
            <person name="Biagi T."/>
            <person name="Brockman W."/>
            <person name="Butler J."/>
            <person name="Chin C.W."/>
            <person name="Cook A."/>
            <person name="Cuff J."/>
            <person name="Daly M.J."/>
            <person name="DeCaprio D."/>
            <person name="Gnerre S."/>
            <person name="Grabherr M."/>
            <person name="Kellis M."/>
            <person name="Kleber M."/>
            <person name="Bardeleben C."/>
            <person name="Goodstadt L."/>
            <person name="Heger A."/>
            <person name="Hitte C."/>
            <person name="Kim L."/>
            <person name="Koepfli K.P."/>
            <person name="Parker H.G."/>
            <person name="Pollinger J.P."/>
            <person name="Searle S.M."/>
            <person name="Sutter N.B."/>
            <person name="Thomas R."/>
            <person name="Webber C."/>
            <person name="Baldwin J."/>
            <person name="Abebe A."/>
            <person name="Abouelleil A."/>
            <person name="Aftuck L."/>
            <person name="Ait-Zahra M."/>
            <person name="Aldredge T."/>
            <person name="Allen N."/>
            <person name="An P."/>
            <person name="Anderson S."/>
            <person name="Antoine C."/>
            <person name="Arachchi H."/>
            <person name="Aslam A."/>
            <person name="Ayotte L."/>
            <person name="Bachantsang P."/>
            <person name="Barry A."/>
            <person name="Bayul T."/>
            <person name="Benamara M."/>
            <person name="Berlin A."/>
            <person name="Bessette D."/>
            <person name="Blitshteyn B."/>
            <person name="Bloom T."/>
            <person name="Blye J."/>
            <person name="Boguslavskiy L."/>
            <person name="Bonnet C."/>
            <person name="Boukhgalter B."/>
            <person name="Brown A."/>
            <person name="Cahill P."/>
            <person name="Calixte N."/>
            <person name="Camarata J."/>
            <person name="Cheshatsang Y."/>
            <person name="Chu J."/>
            <person name="Citroen M."/>
            <person name="Collymore A."/>
            <person name="Cooke P."/>
            <person name="Dawoe T."/>
            <person name="Daza R."/>
            <person name="Decktor K."/>
            <person name="DeGray S."/>
            <person name="Dhargay N."/>
            <person name="Dooley K."/>
            <person name="Dooley K."/>
            <person name="Dorje P."/>
            <person name="Dorjee K."/>
            <person name="Dorris L."/>
            <person name="Duffey N."/>
            <person name="Dupes A."/>
            <person name="Egbiremolen O."/>
            <person name="Elong R."/>
            <person name="Falk J."/>
            <person name="Farina A."/>
            <person name="Faro S."/>
            <person name="Ferguson D."/>
            <person name="Ferreira P."/>
            <person name="Fisher S."/>
            <person name="FitzGerald M."/>
            <person name="Foley K."/>
            <person name="Foley C."/>
            <person name="Franke A."/>
            <person name="Friedrich D."/>
            <person name="Gage D."/>
            <person name="Garber M."/>
            <person name="Gearin G."/>
            <person name="Giannoukos G."/>
            <person name="Goode T."/>
            <person name="Goyette A."/>
            <person name="Graham J."/>
            <person name="Grandbois E."/>
            <person name="Gyaltsen K."/>
            <person name="Hafez N."/>
            <person name="Hagopian D."/>
            <person name="Hagos B."/>
            <person name="Hall J."/>
            <person name="Healy C."/>
            <person name="Hegarty R."/>
            <person name="Honan T."/>
            <person name="Horn A."/>
            <person name="Houde N."/>
            <person name="Hughes L."/>
            <person name="Hunnicutt L."/>
            <person name="Husby M."/>
            <person name="Jester B."/>
            <person name="Jones C."/>
            <person name="Kamat A."/>
            <person name="Kanga B."/>
            <person name="Kells C."/>
            <person name="Khazanovich D."/>
            <person name="Kieu A.C."/>
            <person name="Kisner P."/>
            <person name="Kumar M."/>
            <person name="Lance K."/>
            <person name="Landers T."/>
            <person name="Lara M."/>
            <person name="Lee W."/>
            <person name="Leger J.P."/>
            <person name="Lennon N."/>
            <person name="Leuper L."/>
            <person name="LeVine S."/>
            <person name="Liu J."/>
            <person name="Liu X."/>
            <person name="Lokyitsang Y."/>
            <person name="Lokyitsang T."/>
            <person name="Lui A."/>
            <person name="Macdonald J."/>
            <person name="Major J."/>
            <person name="Marabella R."/>
            <person name="Maru K."/>
            <person name="Matthews C."/>
            <person name="McDonough S."/>
            <person name="Mehta T."/>
            <person name="Meldrim J."/>
            <person name="Melnikov A."/>
            <person name="Meneus L."/>
            <person name="Mihalev A."/>
            <person name="Mihova T."/>
            <person name="Miller K."/>
            <person name="Mittelman R."/>
            <person name="Mlenga V."/>
            <person name="Mulrain L."/>
            <person name="Munson G."/>
            <person name="Navidi A."/>
            <person name="Naylor J."/>
            <person name="Nguyen T."/>
            <person name="Nguyen N."/>
            <person name="Nguyen C."/>
            <person name="Nguyen T."/>
            <person name="Nicol R."/>
            <person name="Norbu N."/>
            <person name="Norbu C."/>
            <person name="Novod N."/>
            <person name="Nyima T."/>
            <person name="Olandt P."/>
            <person name="O'Neill B."/>
            <person name="O'Neill K."/>
            <person name="Osman S."/>
            <person name="Oyono L."/>
            <person name="Patti C."/>
            <person name="Perrin D."/>
            <person name="Phunkhang P."/>
            <person name="Pierre F."/>
            <person name="Priest M."/>
            <person name="Rachupka A."/>
            <person name="Raghuraman S."/>
            <person name="Rameau R."/>
            <person name="Ray V."/>
            <person name="Raymond C."/>
            <person name="Rege F."/>
            <person name="Rise C."/>
            <person name="Rogers J."/>
            <person name="Rogov P."/>
            <person name="Sahalie J."/>
            <person name="Settipalli S."/>
            <person name="Sharpe T."/>
            <person name="Shea T."/>
            <person name="Sheehan M."/>
            <person name="Sherpa N."/>
            <person name="Shi J."/>
            <person name="Shih D."/>
            <person name="Sloan J."/>
            <person name="Smith C."/>
            <person name="Sparrow T."/>
            <person name="Stalker J."/>
            <person name="Stange-Thomann N."/>
            <person name="Stavropoulos S."/>
            <person name="Stone C."/>
            <person name="Stone S."/>
            <person name="Sykes S."/>
            <person name="Tchuinga P."/>
            <person name="Tenzing P."/>
            <person name="Tesfaye S."/>
            <person name="Thoulutsang D."/>
            <person name="Thoulutsang Y."/>
            <person name="Topham K."/>
            <person name="Topping I."/>
            <person name="Tsamla T."/>
            <person name="Vassiliev H."/>
            <person name="Venkataraman V."/>
            <person name="Vo A."/>
            <person name="Wangchuk T."/>
            <person name="Wangdi T."/>
            <person name="Weiand M."/>
            <person name="Wilkinson J."/>
            <person name="Wilson A."/>
            <person name="Yadav S."/>
            <person name="Yang S."/>
            <person name="Yang X."/>
            <person name="Young G."/>
            <person name="Yu Q."/>
            <person name="Zainoun J."/>
            <person name="Zembek L."/>
            <person name="Zimmer A."/>
            <person name="Lander E.S."/>
        </authorList>
    </citation>
    <scope>NUCLEOTIDE SEQUENCE [LARGE SCALE GENOMIC DNA]</scope>
    <source>
        <strain evidence="4">Boxer</strain>
    </source>
</reference>
<evidence type="ECO:0000256" key="2">
    <source>
        <dbReference type="ARBA" id="ARBA00023002"/>
    </source>
</evidence>
<reference evidence="5" key="3">
    <citation type="submission" date="2019-03" db="EMBL/GenBank/DDBJ databases">
        <authorList>
            <person name="Warren W.C."/>
            <person name="Johnson G.S."/>
        </authorList>
    </citation>
    <scope>NUCLEOTIDE SEQUENCE [LARGE SCALE GENOMIC DNA]</scope>
    <source>
        <strain evidence="5">Basenji</strain>
    </source>
</reference>
<keyword evidence="2" id="KW-0560">Oxidoreductase</keyword>